<dbReference type="RefSeq" id="WP_161862209.1">
    <property type="nucleotide sequence ID" value="NZ_CP046620.1"/>
</dbReference>
<dbReference type="GO" id="GO:0005886">
    <property type="term" value="C:plasma membrane"/>
    <property type="evidence" value="ECO:0007669"/>
    <property type="project" value="UniProtKB-SubCell"/>
</dbReference>
<keyword evidence="11" id="KW-0472">Membrane</keyword>
<dbReference type="PRINTS" id="PR00344">
    <property type="entry name" value="BCTRLSENSOR"/>
</dbReference>
<dbReference type="PANTHER" id="PTHR43711">
    <property type="entry name" value="TWO-COMPONENT HISTIDINE KINASE"/>
    <property type="match status" value="1"/>
</dbReference>
<dbReference type="InterPro" id="IPR005467">
    <property type="entry name" value="His_kinase_dom"/>
</dbReference>
<sequence length="433" mass="46429">MAGEMKGWMLGLAAVFGGSAALASASAEHSGPAVVLAAGGTAWALGAALRRRAAAPAPHTPQTKDRAGFPVGLGRALLHQMPAPLIVISQSERLVYANPAAMAILPRATVGMHYSGVIRASAFVEAVEHVFETREDTECTFAMMMERERFFEARASMLPAGAGDFGEEAHVIFQIEDRTRDKASLQARTDFVANASHELRTPLASILGYIETLQGHAKEDPEARELFLGIMMKQASRMQRLVDDLMSLSRIEMNAHVRPEERLDLHAVAAEAANALFPLATQNDVLLQVEISTDEPGPTVLGDRDQLNQVLVNLVDNAIKYGGQGQKVRVRPADPSSKYPGQAGISVIDTGPGIARENVHRLTERFFRVNAGQSRDKGGTGLGLAITKHILNRHSGALGIESQPGHGSTFTLWLPVANEADSDGNVGKIANFQ</sequence>
<dbReference type="Gene3D" id="3.30.565.10">
    <property type="entry name" value="Histidine kinase-like ATPase, C-terminal domain"/>
    <property type="match status" value="1"/>
</dbReference>
<organism evidence="13 14">
    <name type="scientific">Algicella marina</name>
    <dbReference type="NCBI Taxonomy" id="2683284"/>
    <lineage>
        <taxon>Bacteria</taxon>
        <taxon>Pseudomonadati</taxon>
        <taxon>Pseudomonadota</taxon>
        <taxon>Alphaproteobacteria</taxon>
        <taxon>Rhodobacterales</taxon>
        <taxon>Paracoccaceae</taxon>
        <taxon>Algicella</taxon>
    </lineage>
</organism>
<evidence type="ECO:0000256" key="10">
    <source>
        <dbReference type="ARBA" id="ARBA00023012"/>
    </source>
</evidence>
<evidence type="ECO:0000259" key="12">
    <source>
        <dbReference type="PROSITE" id="PS50109"/>
    </source>
</evidence>
<keyword evidence="14" id="KW-1185">Reference proteome</keyword>
<dbReference type="SMART" id="SM00388">
    <property type="entry name" value="HisKA"/>
    <property type="match status" value="1"/>
</dbReference>
<dbReference type="GO" id="GO:0005524">
    <property type="term" value="F:ATP binding"/>
    <property type="evidence" value="ECO:0007669"/>
    <property type="project" value="UniProtKB-KW"/>
</dbReference>
<dbReference type="GO" id="GO:0000155">
    <property type="term" value="F:phosphorelay sensor kinase activity"/>
    <property type="evidence" value="ECO:0007669"/>
    <property type="project" value="InterPro"/>
</dbReference>
<keyword evidence="8" id="KW-0418">Kinase</keyword>
<evidence type="ECO:0000256" key="1">
    <source>
        <dbReference type="ARBA" id="ARBA00000085"/>
    </source>
</evidence>
<comment type="catalytic activity">
    <reaction evidence="1">
        <text>ATP + protein L-histidine = ADP + protein N-phospho-L-histidine.</text>
        <dbReference type="EC" id="2.7.13.3"/>
    </reaction>
</comment>
<dbReference type="EC" id="2.7.13.3" evidence="3"/>
<dbReference type="CDD" id="cd00082">
    <property type="entry name" value="HisKA"/>
    <property type="match status" value="1"/>
</dbReference>
<evidence type="ECO:0000256" key="3">
    <source>
        <dbReference type="ARBA" id="ARBA00012438"/>
    </source>
</evidence>
<dbReference type="Gene3D" id="1.10.287.130">
    <property type="match status" value="1"/>
</dbReference>
<keyword evidence="10" id="KW-0902">Two-component regulatory system</keyword>
<gene>
    <name evidence="13" type="ORF">GO499_10920</name>
</gene>
<dbReference type="AlphaFoldDB" id="A0A6P1T2W6"/>
<evidence type="ECO:0000256" key="11">
    <source>
        <dbReference type="ARBA" id="ARBA00023136"/>
    </source>
</evidence>
<dbReference type="InterPro" id="IPR003594">
    <property type="entry name" value="HATPase_dom"/>
</dbReference>
<evidence type="ECO:0000256" key="9">
    <source>
        <dbReference type="ARBA" id="ARBA00022840"/>
    </source>
</evidence>
<dbReference type="CDD" id="cd00075">
    <property type="entry name" value="HATPase"/>
    <property type="match status" value="1"/>
</dbReference>
<dbReference type="PANTHER" id="PTHR43711:SF1">
    <property type="entry name" value="HISTIDINE KINASE 1"/>
    <property type="match status" value="1"/>
</dbReference>
<dbReference type="Proteomes" id="UP000464495">
    <property type="component" value="Chromosome"/>
</dbReference>
<keyword evidence="7" id="KW-0547">Nucleotide-binding</keyword>
<dbReference type="InterPro" id="IPR050736">
    <property type="entry name" value="Sensor_HK_Regulatory"/>
</dbReference>
<dbReference type="Pfam" id="PF02518">
    <property type="entry name" value="HATPase_c"/>
    <property type="match status" value="1"/>
</dbReference>
<keyword evidence="4" id="KW-1003">Cell membrane</keyword>
<dbReference type="InterPro" id="IPR003661">
    <property type="entry name" value="HisK_dim/P_dom"/>
</dbReference>
<evidence type="ECO:0000313" key="14">
    <source>
        <dbReference type="Proteomes" id="UP000464495"/>
    </source>
</evidence>
<evidence type="ECO:0000256" key="6">
    <source>
        <dbReference type="ARBA" id="ARBA00022679"/>
    </source>
</evidence>
<evidence type="ECO:0000256" key="5">
    <source>
        <dbReference type="ARBA" id="ARBA00022553"/>
    </source>
</evidence>
<accession>A0A6P1T2W6</accession>
<keyword evidence="5" id="KW-0597">Phosphoprotein</keyword>
<dbReference type="FunFam" id="3.30.565.10:FF:000006">
    <property type="entry name" value="Sensor histidine kinase WalK"/>
    <property type="match status" value="1"/>
</dbReference>
<keyword evidence="9" id="KW-0067">ATP-binding</keyword>
<dbReference type="Pfam" id="PF00512">
    <property type="entry name" value="HisKA"/>
    <property type="match status" value="1"/>
</dbReference>
<dbReference type="EMBL" id="CP046620">
    <property type="protein sequence ID" value="QHQ35649.1"/>
    <property type="molecule type" value="Genomic_DNA"/>
</dbReference>
<dbReference type="PROSITE" id="PS50109">
    <property type="entry name" value="HIS_KIN"/>
    <property type="match status" value="1"/>
</dbReference>
<evidence type="ECO:0000313" key="13">
    <source>
        <dbReference type="EMBL" id="QHQ35649.1"/>
    </source>
</evidence>
<comment type="subcellular location">
    <subcellularLocation>
        <location evidence="2">Cell membrane</location>
    </subcellularLocation>
</comment>
<evidence type="ECO:0000256" key="4">
    <source>
        <dbReference type="ARBA" id="ARBA00022475"/>
    </source>
</evidence>
<dbReference type="FunFam" id="1.10.287.130:FF:000008">
    <property type="entry name" value="Two-component sensor histidine kinase"/>
    <property type="match status" value="1"/>
</dbReference>
<protein>
    <recommendedName>
        <fullName evidence="3">histidine kinase</fullName>
        <ecNumber evidence="3">2.7.13.3</ecNumber>
    </recommendedName>
</protein>
<dbReference type="SUPFAM" id="SSF55874">
    <property type="entry name" value="ATPase domain of HSP90 chaperone/DNA topoisomerase II/histidine kinase"/>
    <property type="match status" value="1"/>
</dbReference>
<dbReference type="SUPFAM" id="SSF47384">
    <property type="entry name" value="Homodimeric domain of signal transducing histidine kinase"/>
    <property type="match status" value="1"/>
</dbReference>
<proteinExistence type="predicted"/>
<dbReference type="Gene3D" id="3.30.450.20">
    <property type="entry name" value="PAS domain"/>
    <property type="match status" value="1"/>
</dbReference>
<dbReference type="InterPro" id="IPR036097">
    <property type="entry name" value="HisK_dim/P_sf"/>
</dbReference>
<dbReference type="InterPro" id="IPR036890">
    <property type="entry name" value="HATPase_C_sf"/>
</dbReference>
<name>A0A6P1T2W6_9RHOB</name>
<dbReference type="KEGG" id="amaq:GO499_10920"/>
<feature type="domain" description="Histidine kinase" evidence="12">
    <location>
        <begin position="194"/>
        <end position="418"/>
    </location>
</feature>
<dbReference type="InterPro" id="IPR004358">
    <property type="entry name" value="Sig_transdc_His_kin-like_C"/>
</dbReference>
<evidence type="ECO:0000256" key="8">
    <source>
        <dbReference type="ARBA" id="ARBA00022777"/>
    </source>
</evidence>
<evidence type="ECO:0000256" key="7">
    <source>
        <dbReference type="ARBA" id="ARBA00022741"/>
    </source>
</evidence>
<evidence type="ECO:0000256" key="2">
    <source>
        <dbReference type="ARBA" id="ARBA00004236"/>
    </source>
</evidence>
<reference evidence="13 14" key="1">
    <citation type="submission" date="2019-12" db="EMBL/GenBank/DDBJ databases">
        <title>Complete genome sequence of Algicella marina strain 9Alg 56(T) isolated from the red alga Tichocarpus crinitus.</title>
        <authorList>
            <person name="Kim S.-G."/>
            <person name="Nedashkovskaya O.I."/>
        </authorList>
    </citation>
    <scope>NUCLEOTIDE SEQUENCE [LARGE SCALE GENOMIC DNA]</scope>
    <source>
        <strain evidence="13 14">9Alg 56</strain>
    </source>
</reference>
<keyword evidence="6" id="KW-0808">Transferase</keyword>
<dbReference type="SMART" id="SM00387">
    <property type="entry name" value="HATPase_c"/>
    <property type="match status" value="1"/>
</dbReference>